<name>A0A2T4AF80_TRIHA</name>
<accession>A0A2T4AF80</accession>
<organism evidence="1 2">
    <name type="scientific">Trichoderma harzianum CBS 226.95</name>
    <dbReference type="NCBI Taxonomy" id="983964"/>
    <lineage>
        <taxon>Eukaryota</taxon>
        <taxon>Fungi</taxon>
        <taxon>Dikarya</taxon>
        <taxon>Ascomycota</taxon>
        <taxon>Pezizomycotina</taxon>
        <taxon>Sordariomycetes</taxon>
        <taxon>Hypocreomycetidae</taxon>
        <taxon>Hypocreales</taxon>
        <taxon>Hypocreaceae</taxon>
        <taxon>Trichoderma</taxon>
    </lineage>
</organism>
<dbReference type="Proteomes" id="UP000241690">
    <property type="component" value="Unassembled WGS sequence"/>
</dbReference>
<dbReference type="AlphaFoldDB" id="A0A2T4AF80"/>
<dbReference type="RefSeq" id="XP_024775406.1">
    <property type="nucleotide sequence ID" value="XM_024915408.1"/>
</dbReference>
<evidence type="ECO:0000313" key="2">
    <source>
        <dbReference type="Proteomes" id="UP000241690"/>
    </source>
</evidence>
<protein>
    <submittedName>
        <fullName evidence="1">Uncharacterized protein</fullName>
    </submittedName>
</protein>
<dbReference type="GeneID" id="36623976"/>
<reference evidence="1 2" key="1">
    <citation type="submission" date="2016-07" db="EMBL/GenBank/DDBJ databases">
        <title>Multiple horizontal gene transfer events from other fungi enriched the ability of initially mycotrophic Trichoderma (Ascomycota) to feed on dead plant biomass.</title>
        <authorList>
            <consortium name="DOE Joint Genome Institute"/>
            <person name="Aerts A."/>
            <person name="Atanasova L."/>
            <person name="Chenthamara K."/>
            <person name="Zhang J."/>
            <person name="Grujic M."/>
            <person name="Henrissat B."/>
            <person name="Kuo A."/>
            <person name="Salamov A."/>
            <person name="Lipzen A."/>
            <person name="Labutti K."/>
            <person name="Barry K."/>
            <person name="Miao Y."/>
            <person name="Rahimi M.J."/>
            <person name="Shen Q."/>
            <person name="Grigoriev I.V."/>
            <person name="Kubicek C.P."/>
            <person name="Druzhinina I.S."/>
        </authorList>
    </citation>
    <scope>NUCLEOTIDE SEQUENCE [LARGE SCALE GENOMIC DNA]</scope>
    <source>
        <strain evidence="1 2">CBS 226.95</strain>
    </source>
</reference>
<dbReference type="EMBL" id="KZ679679">
    <property type="protein sequence ID" value="PTB55729.1"/>
    <property type="molecule type" value="Genomic_DNA"/>
</dbReference>
<keyword evidence="2" id="KW-1185">Reference proteome</keyword>
<evidence type="ECO:0000313" key="1">
    <source>
        <dbReference type="EMBL" id="PTB55729.1"/>
    </source>
</evidence>
<sequence>MSSNACYSHGLHRRLVHVYRELTRLCCINGLSGFNGLNGLSGLNGHNEFNGFNRFEGFNGSAGFDATLLMSSIGWKKDVNAEHALNWRIQTLK</sequence>
<gene>
    <name evidence="1" type="ORF">M431DRAFT_4681</name>
</gene>
<proteinExistence type="predicted"/>